<dbReference type="AlphaFoldDB" id="A0A383E078"/>
<evidence type="ECO:0000256" key="1">
    <source>
        <dbReference type="ARBA" id="ARBA00006484"/>
    </source>
</evidence>
<dbReference type="SUPFAM" id="SSF51735">
    <property type="entry name" value="NAD(P)-binding Rossmann-fold domains"/>
    <property type="match status" value="1"/>
</dbReference>
<proteinExistence type="inferred from homology"/>
<dbReference type="EMBL" id="UINC01221588">
    <property type="protein sequence ID" value="SVE49984.1"/>
    <property type="molecule type" value="Genomic_DNA"/>
</dbReference>
<dbReference type="GO" id="GO:0016020">
    <property type="term" value="C:membrane"/>
    <property type="evidence" value="ECO:0007669"/>
    <property type="project" value="TreeGrafter"/>
</dbReference>
<accession>A0A383E078</accession>
<evidence type="ECO:0000256" key="2">
    <source>
        <dbReference type="ARBA" id="ARBA00023002"/>
    </source>
</evidence>
<dbReference type="PANTHER" id="PTHR44196">
    <property type="entry name" value="DEHYDROGENASE/REDUCTASE SDR FAMILY MEMBER 7B"/>
    <property type="match status" value="1"/>
</dbReference>
<sequence>MTSKDVRKVAIITGAGSGIGRSCARALLTAGYNVVLAGRTEKNLIETQLSAGELS</sequence>
<protein>
    <submittedName>
        <fullName evidence="3">Uncharacterized protein</fullName>
    </submittedName>
</protein>
<comment type="similarity">
    <text evidence="1">Belongs to the short-chain dehydrogenases/reductases (SDR) family.</text>
</comment>
<organism evidence="3">
    <name type="scientific">marine metagenome</name>
    <dbReference type="NCBI Taxonomy" id="408172"/>
    <lineage>
        <taxon>unclassified sequences</taxon>
        <taxon>metagenomes</taxon>
        <taxon>ecological metagenomes</taxon>
    </lineage>
</organism>
<dbReference type="InterPro" id="IPR002347">
    <property type="entry name" value="SDR_fam"/>
</dbReference>
<gene>
    <name evidence="3" type="ORF">METZ01_LOCUS502838</name>
</gene>
<keyword evidence="2" id="KW-0560">Oxidoreductase</keyword>
<name>A0A383E078_9ZZZZ</name>
<dbReference type="Gene3D" id="3.40.50.720">
    <property type="entry name" value="NAD(P)-binding Rossmann-like Domain"/>
    <property type="match status" value="1"/>
</dbReference>
<dbReference type="GO" id="GO:0016491">
    <property type="term" value="F:oxidoreductase activity"/>
    <property type="evidence" value="ECO:0007669"/>
    <property type="project" value="UniProtKB-KW"/>
</dbReference>
<dbReference type="InterPro" id="IPR036291">
    <property type="entry name" value="NAD(P)-bd_dom_sf"/>
</dbReference>
<dbReference type="Pfam" id="PF00106">
    <property type="entry name" value="adh_short"/>
    <property type="match status" value="1"/>
</dbReference>
<feature type="non-terminal residue" evidence="3">
    <location>
        <position position="55"/>
    </location>
</feature>
<evidence type="ECO:0000313" key="3">
    <source>
        <dbReference type="EMBL" id="SVE49984.1"/>
    </source>
</evidence>
<reference evidence="3" key="1">
    <citation type="submission" date="2018-05" db="EMBL/GenBank/DDBJ databases">
        <authorList>
            <person name="Lanie J.A."/>
            <person name="Ng W.-L."/>
            <person name="Kazmierczak K.M."/>
            <person name="Andrzejewski T.M."/>
            <person name="Davidsen T.M."/>
            <person name="Wayne K.J."/>
            <person name="Tettelin H."/>
            <person name="Glass J.I."/>
            <person name="Rusch D."/>
            <person name="Podicherti R."/>
            <person name="Tsui H.-C.T."/>
            <person name="Winkler M.E."/>
        </authorList>
    </citation>
    <scope>NUCLEOTIDE SEQUENCE</scope>
</reference>
<dbReference type="PANTHER" id="PTHR44196:SF1">
    <property type="entry name" value="DEHYDROGENASE_REDUCTASE SDR FAMILY MEMBER 7B"/>
    <property type="match status" value="1"/>
</dbReference>